<keyword evidence="1" id="KW-0143">Chaperone</keyword>
<comment type="caution">
    <text evidence="2">The sequence shown here is derived from an EMBL/GenBank/DDBJ whole genome shotgun (WGS) entry which is preliminary data.</text>
</comment>
<dbReference type="InterPro" id="IPR005623">
    <property type="entry name" value="Chaperone_NapD_NO3_reduct"/>
</dbReference>
<dbReference type="Gene3D" id="3.30.70.920">
    <property type="match status" value="1"/>
</dbReference>
<gene>
    <name evidence="1" type="primary">napD</name>
    <name evidence="2" type="ORF">CQA54_07860</name>
</gene>
<protein>
    <recommendedName>
        <fullName evidence="1">Chaperone NapD</fullName>
    </recommendedName>
    <alternativeName>
        <fullName evidence="1">NapA signal peptide-binding chaperone NapD</fullName>
    </alternativeName>
</protein>
<accession>A0A3D8IMN8</accession>
<evidence type="ECO:0000313" key="3">
    <source>
        <dbReference type="Proteomes" id="UP000256514"/>
    </source>
</evidence>
<dbReference type="RefSeq" id="WP_115571544.1">
    <property type="nucleotide sequence ID" value="NZ_NXLT01000008.1"/>
</dbReference>
<comment type="similarity">
    <text evidence="1">Belongs to the NapD family.</text>
</comment>
<sequence>MNISSIIVRAKCDDWENLLQEIGKIAYSEVALEDKEKGVIIVTIEAPDTNSDIQSLKQIGALKGVLSADMHLSYTQDLEECKLDMNEIAELIDTKPIAEVRYSGDVNNLLK</sequence>
<dbReference type="OrthoDB" id="1120071at2"/>
<dbReference type="AlphaFoldDB" id="A0A3D8IMN8"/>
<comment type="subcellular location">
    <subcellularLocation>
        <location evidence="1">Cytoplasm</location>
    </subcellularLocation>
</comment>
<keyword evidence="1" id="KW-0963">Cytoplasm</keyword>
<comment type="subunit">
    <text evidence="1">Interacts with the cytoplasmic NapA precursor.</text>
</comment>
<dbReference type="GO" id="GO:0005737">
    <property type="term" value="C:cytoplasm"/>
    <property type="evidence" value="ECO:0007669"/>
    <property type="project" value="UniProtKB-SubCell"/>
</dbReference>
<organism evidence="2 3">
    <name type="scientific">Helicobacter equorum</name>
    <dbReference type="NCBI Taxonomy" id="361872"/>
    <lineage>
        <taxon>Bacteria</taxon>
        <taxon>Pseudomonadati</taxon>
        <taxon>Campylobacterota</taxon>
        <taxon>Epsilonproteobacteria</taxon>
        <taxon>Campylobacterales</taxon>
        <taxon>Helicobacteraceae</taxon>
        <taxon>Helicobacter</taxon>
    </lineage>
</organism>
<dbReference type="Pfam" id="PF03927">
    <property type="entry name" value="NapD"/>
    <property type="match status" value="1"/>
</dbReference>
<keyword evidence="3" id="KW-1185">Reference proteome</keyword>
<evidence type="ECO:0000313" key="2">
    <source>
        <dbReference type="EMBL" id="RDU66176.1"/>
    </source>
</evidence>
<proteinExistence type="inferred from homology"/>
<name>A0A3D8IMN8_9HELI</name>
<dbReference type="EMBL" id="NXLT01000008">
    <property type="protein sequence ID" value="RDU66176.1"/>
    <property type="molecule type" value="Genomic_DNA"/>
</dbReference>
<comment type="function">
    <text evidence="1">Chaperone for NapA, the catalytic subunit of the periplasmic nitrate reductase. It binds directly and specifically to the twin-arginine signal peptide of NapA, preventing premature interaction with the Tat translocase and premature export.</text>
</comment>
<reference evidence="2 3" key="1">
    <citation type="submission" date="2018-04" db="EMBL/GenBank/DDBJ databases">
        <title>Novel Campyloabacter and Helicobacter Species and Strains.</title>
        <authorList>
            <person name="Mannion A.J."/>
            <person name="Shen Z."/>
            <person name="Fox J.G."/>
        </authorList>
    </citation>
    <scope>NUCLEOTIDE SEQUENCE [LARGE SCALE GENOMIC DNA]</scope>
    <source>
        <strain evidence="2 3">MIT 12-6600</strain>
    </source>
</reference>
<dbReference type="GO" id="GO:0051224">
    <property type="term" value="P:negative regulation of protein transport"/>
    <property type="evidence" value="ECO:0007669"/>
    <property type="project" value="UniProtKB-UniRule"/>
</dbReference>
<dbReference type="HAMAP" id="MF_02200">
    <property type="entry name" value="NapD"/>
    <property type="match status" value="1"/>
</dbReference>
<evidence type="ECO:0000256" key="1">
    <source>
        <dbReference type="HAMAP-Rule" id="MF_02200"/>
    </source>
</evidence>
<dbReference type="GO" id="GO:0005048">
    <property type="term" value="F:signal sequence binding"/>
    <property type="evidence" value="ECO:0007669"/>
    <property type="project" value="UniProtKB-UniRule"/>
</dbReference>
<dbReference type="Proteomes" id="UP000256514">
    <property type="component" value="Unassembled WGS sequence"/>
</dbReference>